<feature type="transmembrane region" description="Helical" evidence="1">
    <location>
        <begin position="32"/>
        <end position="53"/>
    </location>
</feature>
<reference evidence="2" key="1">
    <citation type="submission" date="2020-11" db="EMBL/GenBank/DDBJ databases">
        <authorList>
            <consortium name="DOE Joint Genome Institute"/>
            <person name="Ahrendt S."/>
            <person name="Riley R."/>
            <person name="Andreopoulos W."/>
            <person name="LaButti K."/>
            <person name="Pangilinan J."/>
            <person name="Ruiz-duenas F.J."/>
            <person name="Barrasa J.M."/>
            <person name="Sanchez-Garcia M."/>
            <person name="Camarero S."/>
            <person name="Miyauchi S."/>
            <person name="Serrano A."/>
            <person name="Linde D."/>
            <person name="Babiker R."/>
            <person name="Drula E."/>
            <person name="Ayuso-Fernandez I."/>
            <person name="Pacheco R."/>
            <person name="Padilla G."/>
            <person name="Ferreira P."/>
            <person name="Barriuso J."/>
            <person name="Kellner H."/>
            <person name="Castanera R."/>
            <person name="Alfaro M."/>
            <person name="Ramirez L."/>
            <person name="Pisabarro A.G."/>
            <person name="Kuo A."/>
            <person name="Tritt A."/>
            <person name="Lipzen A."/>
            <person name="He G."/>
            <person name="Yan M."/>
            <person name="Ng V."/>
            <person name="Cullen D."/>
            <person name="Martin F."/>
            <person name="Rosso M.-N."/>
            <person name="Henrissat B."/>
            <person name="Hibbett D."/>
            <person name="Martinez A.T."/>
            <person name="Grigoriev I.V."/>
        </authorList>
    </citation>
    <scope>NUCLEOTIDE SEQUENCE</scope>
    <source>
        <strain evidence="2">AH 44721</strain>
    </source>
</reference>
<dbReference type="AlphaFoldDB" id="A0A9P5NLU7"/>
<keyword evidence="1" id="KW-0812">Transmembrane</keyword>
<proteinExistence type="predicted"/>
<dbReference type="EMBL" id="JADNYJ010000064">
    <property type="protein sequence ID" value="KAF8894356.1"/>
    <property type="molecule type" value="Genomic_DNA"/>
</dbReference>
<evidence type="ECO:0000313" key="3">
    <source>
        <dbReference type="Proteomes" id="UP000724874"/>
    </source>
</evidence>
<feature type="transmembrane region" description="Helical" evidence="1">
    <location>
        <begin position="65"/>
        <end position="83"/>
    </location>
</feature>
<protein>
    <submittedName>
        <fullName evidence="2">Uncharacterized protein</fullName>
    </submittedName>
</protein>
<accession>A0A9P5NLU7</accession>
<dbReference type="Proteomes" id="UP000724874">
    <property type="component" value="Unassembled WGS sequence"/>
</dbReference>
<gene>
    <name evidence="2" type="ORF">CPB84DRAFT_1295018</name>
</gene>
<organism evidence="2 3">
    <name type="scientific">Gymnopilus junonius</name>
    <name type="common">Spectacular rustgill mushroom</name>
    <name type="synonym">Gymnopilus spectabilis subsp. junonius</name>
    <dbReference type="NCBI Taxonomy" id="109634"/>
    <lineage>
        <taxon>Eukaryota</taxon>
        <taxon>Fungi</taxon>
        <taxon>Dikarya</taxon>
        <taxon>Basidiomycota</taxon>
        <taxon>Agaricomycotina</taxon>
        <taxon>Agaricomycetes</taxon>
        <taxon>Agaricomycetidae</taxon>
        <taxon>Agaricales</taxon>
        <taxon>Agaricineae</taxon>
        <taxon>Hymenogastraceae</taxon>
        <taxon>Gymnopilus</taxon>
    </lineage>
</organism>
<keyword evidence="1" id="KW-0472">Membrane</keyword>
<name>A0A9P5NLU7_GYMJU</name>
<dbReference type="OrthoDB" id="3229610at2759"/>
<evidence type="ECO:0000256" key="1">
    <source>
        <dbReference type="SAM" id="Phobius"/>
    </source>
</evidence>
<evidence type="ECO:0000313" key="2">
    <source>
        <dbReference type="EMBL" id="KAF8894356.1"/>
    </source>
</evidence>
<keyword evidence="3" id="KW-1185">Reference proteome</keyword>
<comment type="caution">
    <text evidence="2">The sequence shown here is derived from an EMBL/GenBank/DDBJ whole genome shotgun (WGS) entry which is preliminary data.</text>
</comment>
<keyword evidence="1" id="KW-1133">Transmembrane helix</keyword>
<sequence>MASCPHTSPLFVTSIRGHHCVTATGKIPLRSLVLLVDSLLGDCLLIASPLLFFWRLKLPAPERRLILIVFCASGLTILSVVAYESLSSSSDTMGVDWLLILQGLRHIEVRHNRAFVYLFQYVAKAHTLLGRSFFPCLQPSRCIYVHLSENCQSTTPGKARIGK</sequence>